<keyword evidence="4" id="KW-0342">GTP-binding</keyword>
<dbReference type="GO" id="GO:1902201">
    <property type="term" value="P:negative regulation of bacterial-type flagellum-dependent cell motility"/>
    <property type="evidence" value="ECO:0007669"/>
    <property type="project" value="TreeGrafter"/>
</dbReference>
<dbReference type="AlphaFoldDB" id="A0AB38NZF9"/>
<feature type="transmembrane region" description="Helical" evidence="6">
    <location>
        <begin position="12"/>
        <end position="34"/>
    </location>
</feature>
<evidence type="ECO:0000256" key="4">
    <source>
        <dbReference type="ARBA" id="ARBA00023134"/>
    </source>
</evidence>
<dbReference type="NCBIfam" id="TIGR00254">
    <property type="entry name" value="GGDEF"/>
    <property type="match status" value="1"/>
</dbReference>
<evidence type="ECO:0000256" key="6">
    <source>
        <dbReference type="SAM" id="Phobius"/>
    </source>
</evidence>
<evidence type="ECO:0000259" key="7">
    <source>
        <dbReference type="PROSITE" id="PS50887"/>
    </source>
</evidence>
<evidence type="ECO:0000256" key="1">
    <source>
        <dbReference type="ARBA" id="ARBA00001946"/>
    </source>
</evidence>
<evidence type="ECO:0000313" key="8">
    <source>
        <dbReference type="EMBL" id="TKK15397.1"/>
    </source>
</evidence>
<proteinExistence type="predicted"/>
<reference evidence="8 9" key="1">
    <citation type="journal article" date="2019" name="Sci. Rep.">
        <title>Differences in resource use lead to coexistence of seed-transmitted microbial populations.</title>
        <authorList>
            <person name="Torres-Cortes G."/>
            <person name="Garcia B.J."/>
            <person name="Compant S."/>
            <person name="Rezki S."/>
            <person name="Jones P."/>
            <person name="Preveaux A."/>
            <person name="Briand M."/>
            <person name="Roulet A."/>
            <person name="Bouchez O."/>
            <person name="Jacobson D."/>
            <person name="Barret M."/>
        </authorList>
    </citation>
    <scope>NUCLEOTIDE SEQUENCE [LARGE SCALE GENOMIC DNA]</scope>
    <source>
        <strain evidence="8 9">CFBP13530</strain>
    </source>
</reference>
<keyword evidence="6" id="KW-0472">Membrane</keyword>
<evidence type="ECO:0000313" key="9">
    <source>
        <dbReference type="Proteomes" id="UP000306327"/>
    </source>
</evidence>
<keyword evidence="6" id="KW-0812">Transmembrane</keyword>
<dbReference type="Proteomes" id="UP000306327">
    <property type="component" value="Unassembled WGS sequence"/>
</dbReference>
<name>A0AB38NZF9_9ENTR</name>
<accession>A0AB38NZF9</accession>
<comment type="cofactor">
    <cofactor evidence="1">
        <name>Mg(2+)</name>
        <dbReference type="ChEBI" id="CHEBI:18420"/>
    </cofactor>
</comment>
<dbReference type="SMART" id="SM00267">
    <property type="entry name" value="GGDEF"/>
    <property type="match status" value="1"/>
</dbReference>
<comment type="catalytic activity">
    <reaction evidence="5">
        <text>2 GTP = 3',3'-c-di-GMP + 2 diphosphate</text>
        <dbReference type="Rhea" id="RHEA:24898"/>
        <dbReference type="ChEBI" id="CHEBI:33019"/>
        <dbReference type="ChEBI" id="CHEBI:37565"/>
        <dbReference type="ChEBI" id="CHEBI:58805"/>
        <dbReference type="EC" id="2.7.7.65"/>
    </reaction>
</comment>
<dbReference type="Pfam" id="PF00990">
    <property type="entry name" value="GGDEF"/>
    <property type="match status" value="1"/>
</dbReference>
<dbReference type="GO" id="GO:0005525">
    <property type="term" value="F:GTP binding"/>
    <property type="evidence" value="ECO:0007669"/>
    <property type="project" value="UniProtKB-KW"/>
</dbReference>
<dbReference type="InterPro" id="IPR050469">
    <property type="entry name" value="Diguanylate_Cyclase"/>
</dbReference>
<dbReference type="InterPro" id="IPR043128">
    <property type="entry name" value="Rev_trsase/Diguanyl_cyclase"/>
</dbReference>
<dbReference type="EMBL" id="QGAL01000009">
    <property type="protein sequence ID" value="TKK15397.1"/>
    <property type="molecule type" value="Genomic_DNA"/>
</dbReference>
<organism evidence="8 9">
    <name type="scientific">Enterobacter cancerogenus</name>
    <dbReference type="NCBI Taxonomy" id="69218"/>
    <lineage>
        <taxon>Bacteria</taxon>
        <taxon>Pseudomonadati</taxon>
        <taxon>Pseudomonadota</taxon>
        <taxon>Gammaproteobacteria</taxon>
        <taxon>Enterobacterales</taxon>
        <taxon>Enterobacteriaceae</taxon>
        <taxon>Enterobacter</taxon>
        <taxon>Enterobacter cloacae complex</taxon>
    </lineage>
</organism>
<dbReference type="GO" id="GO:0052621">
    <property type="term" value="F:diguanylate cyclase activity"/>
    <property type="evidence" value="ECO:0007669"/>
    <property type="project" value="UniProtKB-EC"/>
</dbReference>
<dbReference type="GO" id="GO:0043709">
    <property type="term" value="P:cell adhesion involved in single-species biofilm formation"/>
    <property type="evidence" value="ECO:0007669"/>
    <property type="project" value="TreeGrafter"/>
</dbReference>
<sequence length="501" mass="56960">MIDSLNFRRPLNICFAVLAVTFIVVGTLVALSQWTATQEANKRHNRLYISNVASFLDKYLDGYERIVREMTRIAADQHKFDKIHENDRTLRNWMIERLRIMPDALSIIHVDNNGSYIRLPYVPLSDDQEQKWDPRKESWFSISIEDSDEAHYSVSRDPFAHRERVITISLPIINGSDGSNTGVLALNLDMEKSTEILSTALPPMKSRTFVMNRQGERVINPGYQFDPQRLKAIALNAREHRGDFVMDDRYYTYRTVGSQSWLLVHEVEQSELNNLAFQQCLSTLWGTLCALIALLFCWWSTRAALNAIFMRIAASIRGGTIKPASVEELIFEEIHSSQQRQEKTAHEALTDGLTGLKNRRAFDADAARCNSEPNTHLAMVDIDNFKMINDTWGHTVGDLVLKTVAELGSRLRGLENITLYRYGGEEFAVLFQGISAEKALSYLEKWRITVNTRSFREHDLNVSFSAGLCKMGGTSLPDTLGRADKLLYQAKKSGKNKIIAS</sequence>
<evidence type="ECO:0000256" key="3">
    <source>
        <dbReference type="ARBA" id="ARBA00012528"/>
    </source>
</evidence>
<dbReference type="PANTHER" id="PTHR45138">
    <property type="entry name" value="REGULATORY COMPONENTS OF SENSORY TRANSDUCTION SYSTEM"/>
    <property type="match status" value="1"/>
</dbReference>
<dbReference type="GO" id="GO:0005886">
    <property type="term" value="C:plasma membrane"/>
    <property type="evidence" value="ECO:0007669"/>
    <property type="project" value="TreeGrafter"/>
</dbReference>
<protein>
    <recommendedName>
        <fullName evidence="3">diguanylate cyclase</fullName>
        <ecNumber evidence="3">2.7.7.65</ecNumber>
    </recommendedName>
</protein>
<gene>
    <name evidence="8" type="ORF">EcCFBP13530_20930</name>
</gene>
<dbReference type="InterPro" id="IPR000160">
    <property type="entry name" value="GGDEF_dom"/>
</dbReference>
<dbReference type="InterPro" id="IPR029787">
    <property type="entry name" value="Nucleotide_cyclase"/>
</dbReference>
<dbReference type="PROSITE" id="PS50887">
    <property type="entry name" value="GGDEF"/>
    <property type="match status" value="1"/>
</dbReference>
<dbReference type="SUPFAM" id="SSF55073">
    <property type="entry name" value="Nucleotide cyclase"/>
    <property type="match status" value="1"/>
</dbReference>
<keyword evidence="4" id="KW-0547">Nucleotide-binding</keyword>
<dbReference type="PANTHER" id="PTHR45138:SF9">
    <property type="entry name" value="DIGUANYLATE CYCLASE DGCM-RELATED"/>
    <property type="match status" value="1"/>
</dbReference>
<comment type="caution">
    <text evidence="8">The sequence shown here is derived from an EMBL/GenBank/DDBJ whole genome shotgun (WGS) entry which is preliminary data.</text>
</comment>
<dbReference type="Gene3D" id="3.30.70.270">
    <property type="match status" value="1"/>
</dbReference>
<evidence type="ECO:0000256" key="2">
    <source>
        <dbReference type="ARBA" id="ARBA00004665"/>
    </source>
</evidence>
<dbReference type="EC" id="2.7.7.65" evidence="3"/>
<evidence type="ECO:0000256" key="5">
    <source>
        <dbReference type="ARBA" id="ARBA00034247"/>
    </source>
</evidence>
<feature type="domain" description="GGDEF" evidence="7">
    <location>
        <begin position="373"/>
        <end position="501"/>
    </location>
</feature>
<dbReference type="CDD" id="cd18773">
    <property type="entry name" value="PDC1_HK_sensor"/>
    <property type="match status" value="1"/>
</dbReference>
<dbReference type="CDD" id="cd01949">
    <property type="entry name" value="GGDEF"/>
    <property type="match status" value="1"/>
</dbReference>
<comment type="pathway">
    <text evidence="2">Purine metabolism; 3',5'-cyclic di-GMP biosynthesis.</text>
</comment>
<keyword evidence="6" id="KW-1133">Transmembrane helix</keyword>